<protein>
    <submittedName>
        <fullName evidence="1">Uncharacterized protein</fullName>
    </submittedName>
</protein>
<name>A0ACC1KTC3_9FUNG</name>
<proteinExistence type="predicted"/>
<feature type="non-terminal residue" evidence="1">
    <location>
        <position position="132"/>
    </location>
</feature>
<organism evidence="1 2">
    <name type="scientific">Coemansia helicoidea</name>
    <dbReference type="NCBI Taxonomy" id="1286919"/>
    <lineage>
        <taxon>Eukaryota</taxon>
        <taxon>Fungi</taxon>
        <taxon>Fungi incertae sedis</taxon>
        <taxon>Zoopagomycota</taxon>
        <taxon>Kickxellomycotina</taxon>
        <taxon>Kickxellomycetes</taxon>
        <taxon>Kickxellales</taxon>
        <taxon>Kickxellaceae</taxon>
        <taxon>Coemansia</taxon>
    </lineage>
</organism>
<gene>
    <name evidence="1" type="ORF">H4R21_005413</name>
</gene>
<keyword evidence="2" id="KW-1185">Reference proteome</keyword>
<comment type="caution">
    <text evidence="1">The sequence shown here is derived from an EMBL/GenBank/DDBJ whole genome shotgun (WGS) entry which is preliminary data.</text>
</comment>
<dbReference type="EMBL" id="JANBUN010002423">
    <property type="protein sequence ID" value="KAJ2794684.1"/>
    <property type="molecule type" value="Genomic_DNA"/>
</dbReference>
<evidence type="ECO:0000313" key="1">
    <source>
        <dbReference type="EMBL" id="KAJ2794684.1"/>
    </source>
</evidence>
<accession>A0ACC1KTC3</accession>
<evidence type="ECO:0000313" key="2">
    <source>
        <dbReference type="Proteomes" id="UP001140087"/>
    </source>
</evidence>
<reference evidence="1" key="1">
    <citation type="submission" date="2022-07" db="EMBL/GenBank/DDBJ databases">
        <title>Phylogenomic reconstructions and comparative analyses of Kickxellomycotina fungi.</title>
        <authorList>
            <person name="Reynolds N.K."/>
            <person name="Stajich J.E."/>
            <person name="Barry K."/>
            <person name="Grigoriev I.V."/>
            <person name="Crous P."/>
            <person name="Smith M.E."/>
        </authorList>
    </citation>
    <scope>NUCLEOTIDE SEQUENCE</scope>
    <source>
        <strain evidence="1">BCRC 34780</strain>
    </source>
</reference>
<feature type="non-terminal residue" evidence="1">
    <location>
        <position position="1"/>
    </location>
</feature>
<dbReference type="Proteomes" id="UP001140087">
    <property type="component" value="Unassembled WGS sequence"/>
</dbReference>
<sequence>PRLARRGYPPPGGRARGRPAPGVPRGHCVGRRPRRRHAPGKVLQAPAPHCRPAGPQHPAAGRPEPARVPRRAAAPPQPPRAAPHRPGRRPARRALRPRPGLPPARHRPARRHQPRPGPARHCRRRGRLWPAV</sequence>